<dbReference type="RefSeq" id="WP_102610334.1">
    <property type="nucleotide sequence ID" value="NZ_CADIKD010000007.1"/>
</dbReference>
<dbReference type="Proteomes" id="UP000235347">
    <property type="component" value="Unassembled WGS sequence"/>
</dbReference>
<dbReference type="PANTHER" id="PTHR30537:SF5">
    <property type="entry name" value="HTH-TYPE TRANSCRIPTIONAL ACTIVATOR TTDR-RELATED"/>
    <property type="match status" value="1"/>
</dbReference>
<dbReference type="GO" id="GO:0003700">
    <property type="term" value="F:DNA-binding transcription factor activity"/>
    <property type="evidence" value="ECO:0007669"/>
    <property type="project" value="InterPro"/>
</dbReference>
<dbReference type="Gene3D" id="3.40.190.290">
    <property type="match status" value="1"/>
</dbReference>
<evidence type="ECO:0000256" key="3">
    <source>
        <dbReference type="ARBA" id="ARBA00023125"/>
    </source>
</evidence>
<dbReference type="InterPro" id="IPR005119">
    <property type="entry name" value="LysR_subst-bd"/>
</dbReference>
<dbReference type="InterPro" id="IPR036390">
    <property type="entry name" value="WH_DNA-bd_sf"/>
</dbReference>
<dbReference type="GO" id="GO:0006351">
    <property type="term" value="P:DNA-templated transcription"/>
    <property type="evidence" value="ECO:0007669"/>
    <property type="project" value="TreeGrafter"/>
</dbReference>
<keyword evidence="4" id="KW-0804">Transcription</keyword>
<dbReference type="Gene3D" id="1.10.10.10">
    <property type="entry name" value="Winged helix-like DNA-binding domain superfamily/Winged helix DNA-binding domain"/>
    <property type="match status" value="1"/>
</dbReference>
<keyword evidence="2" id="KW-0805">Transcription regulation</keyword>
<reference evidence="6 7" key="1">
    <citation type="submission" date="2018-01" db="EMBL/GenBank/DDBJ databases">
        <title>Whole genome analyses suggest that Burkholderia sensu lato contains two further novel genera in the rhizoxinica-symbiotica group Mycetohabitans gen. nov., and Trinickia gen. nov.: implications for the evolution of diazotrophy and nodulation in the Burkholderiaceae.</title>
        <authorList>
            <person name="Estrada-de los Santos P."/>
            <person name="Palmer M."/>
            <person name="Chavez-Ramirez B."/>
            <person name="Beukes C."/>
            <person name="Steenkamp E.T."/>
            <person name="Hirsch A.M."/>
            <person name="Manyaka P."/>
            <person name="Maluk M."/>
            <person name="Lafos M."/>
            <person name="Crook M."/>
            <person name="Gross E."/>
            <person name="Simon M.F."/>
            <person name="Bueno dos Reis Junior F."/>
            <person name="Poole P.S."/>
            <person name="Venter S.N."/>
            <person name="James E.K."/>
        </authorList>
    </citation>
    <scope>NUCLEOTIDE SEQUENCE [LARGE SCALE GENOMIC DNA]</scope>
    <source>
        <strain evidence="6 7">GP25-8</strain>
    </source>
</reference>
<evidence type="ECO:0000256" key="4">
    <source>
        <dbReference type="ARBA" id="ARBA00023163"/>
    </source>
</evidence>
<evidence type="ECO:0000256" key="1">
    <source>
        <dbReference type="ARBA" id="ARBA00009437"/>
    </source>
</evidence>
<dbReference type="InterPro" id="IPR000847">
    <property type="entry name" value="LysR_HTH_N"/>
</dbReference>
<sequence>MKANEDYAVLLAVADQGSLTAAAATLGRSLQSVSRTLAAMEQQLGVTLFNRTTRHVYPTPGCMAFIERIRPAVREIAAAREMLADQGLQLRGAIRLAAPTWFGTQHVAPVVADFMQLHGGVTIELVLSERHVDLAEERIDLSLRLGVLPSSDLKAKRIGTLRRVIFGAPAYFAARGHPRVPEDLSNHECLLRKSVDEETWAFGPDGRTVRVAGRFRSSHAQACNAAALAGLGVARAPLWQVQEYVEAGAVEMVLTGFEPEPAPVHLVWPGKRALPKRVRALVDFLAERIGAQADRVAMAG</sequence>
<dbReference type="AlphaFoldDB" id="A0A2N7W4F5"/>
<dbReference type="GO" id="GO:0043565">
    <property type="term" value="F:sequence-specific DNA binding"/>
    <property type="evidence" value="ECO:0007669"/>
    <property type="project" value="TreeGrafter"/>
</dbReference>
<name>A0A2N7W4F5_9BURK</name>
<dbReference type="InterPro" id="IPR058163">
    <property type="entry name" value="LysR-type_TF_proteobact-type"/>
</dbReference>
<dbReference type="CDD" id="cd08422">
    <property type="entry name" value="PBP2_CrgA_like"/>
    <property type="match status" value="1"/>
</dbReference>
<dbReference type="EMBL" id="PNYB01000010">
    <property type="protein sequence ID" value="PMS24282.1"/>
    <property type="molecule type" value="Genomic_DNA"/>
</dbReference>
<evidence type="ECO:0000313" key="7">
    <source>
        <dbReference type="Proteomes" id="UP000235347"/>
    </source>
</evidence>
<dbReference type="SUPFAM" id="SSF53850">
    <property type="entry name" value="Periplasmic binding protein-like II"/>
    <property type="match status" value="1"/>
</dbReference>
<feature type="domain" description="HTH lysR-type" evidence="5">
    <location>
        <begin position="9"/>
        <end position="59"/>
    </location>
</feature>
<proteinExistence type="inferred from homology"/>
<comment type="caution">
    <text evidence="6">The sequence shown here is derived from an EMBL/GenBank/DDBJ whole genome shotgun (WGS) entry which is preliminary data.</text>
</comment>
<dbReference type="PANTHER" id="PTHR30537">
    <property type="entry name" value="HTH-TYPE TRANSCRIPTIONAL REGULATOR"/>
    <property type="match status" value="1"/>
</dbReference>
<protein>
    <submittedName>
        <fullName evidence="6">LysR family transcriptional regulator</fullName>
    </submittedName>
</protein>
<organism evidence="6 7">
    <name type="scientific">Trinickia soli</name>
    <dbReference type="NCBI Taxonomy" id="380675"/>
    <lineage>
        <taxon>Bacteria</taxon>
        <taxon>Pseudomonadati</taxon>
        <taxon>Pseudomonadota</taxon>
        <taxon>Betaproteobacteria</taxon>
        <taxon>Burkholderiales</taxon>
        <taxon>Burkholderiaceae</taxon>
        <taxon>Trinickia</taxon>
    </lineage>
</organism>
<dbReference type="SUPFAM" id="SSF46785">
    <property type="entry name" value="Winged helix' DNA-binding domain"/>
    <property type="match status" value="1"/>
</dbReference>
<dbReference type="InterPro" id="IPR036388">
    <property type="entry name" value="WH-like_DNA-bd_sf"/>
</dbReference>
<evidence type="ECO:0000313" key="6">
    <source>
        <dbReference type="EMBL" id="PMS24282.1"/>
    </source>
</evidence>
<comment type="similarity">
    <text evidence="1">Belongs to the LysR transcriptional regulatory family.</text>
</comment>
<keyword evidence="7" id="KW-1185">Reference proteome</keyword>
<gene>
    <name evidence="6" type="ORF">C0Z19_13435</name>
</gene>
<dbReference type="PROSITE" id="PS50931">
    <property type="entry name" value="HTH_LYSR"/>
    <property type="match status" value="1"/>
</dbReference>
<dbReference type="Pfam" id="PF00126">
    <property type="entry name" value="HTH_1"/>
    <property type="match status" value="1"/>
</dbReference>
<evidence type="ECO:0000256" key="2">
    <source>
        <dbReference type="ARBA" id="ARBA00023015"/>
    </source>
</evidence>
<dbReference type="Pfam" id="PF03466">
    <property type="entry name" value="LysR_substrate"/>
    <property type="match status" value="1"/>
</dbReference>
<keyword evidence="3" id="KW-0238">DNA-binding</keyword>
<accession>A0A2N7W4F5</accession>
<evidence type="ECO:0000259" key="5">
    <source>
        <dbReference type="PROSITE" id="PS50931"/>
    </source>
</evidence>